<feature type="region of interest" description="Disordered" evidence="1">
    <location>
        <begin position="147"/>
        <end position="166"/>
    </location>
</feature>
<evidence type="ECO:0000313" key="4">
    <source>
        <dbReference type="Proteomes" id="UP001142489"/>
    </source>
</evidence>
<reference evidence="3" key="1">
    <citation type="journal article" date="2023" name="DNA Res.">
        <title>Chromosome-level genome assembly of Phrynocephalus forsythii using third-generation DNA sequencing and Hi-C analysis.</title>
        <authorList>
            <person name="Qi Y."/>
            <person name="Zhao W."/>
            <person name="Zhao Y."/>
            <person name="Niu C."/>
            <person name="Cao S."/>
            <person name="Zhang Y."/>
        </authorList>
    </citation>
    <scope>NUCLEOTIDE SEQUENCE</scope>
    <source>
        <tissue evidence="3">Muscle</tissue>
    </source>
</reference>
<dbReference type="EMBL" id="JAPFRF010000011">
    <property type="protein sequence ID" value="KAJ7316346.1"/>
    <property type="molecule type" value="Genomic_DNA"/>
</dbReference>
<dbReference type="AlphaFoldDB" id="A0A9Q0XIR2"/>
<keyword evidence="2" id="KW-0732">Signal</keyword>
<evidence type="ECO:0000256" key="1">
    <source>
        <dbReference type="SAM" id="MobiDB-lite"/>
    </source>
</evidence>
<accession>A0A9Q0XIR2</accession>
<name>A0A9Q0XIR2_9SAUR</name>
<feature type="signal peptide" evidence="2">
    <location>
        <begin position="1"/>
        <end position="25"/>
    </location>
</feature>
<proteinExistence type="predicted"/>
<organism evidence="3 4">
    <name type="scientific">Phrynocephalus forsythii</name>
    <dbReference type="NCBI Taxonomy" id="171643"/>
    <lineage>
        <taxon>Eukaryota</taxon>
        <taxon>Metazoa</taxon>
        <taxon>Chordata</taxon>
        <taxon>Craniata</taxon>
        <taxon>Vertebrata</taxon>
        <taxon>Euteleostomi</taxon>
        <taxon>Lepidosauria</taxon>
        <taxon>Squamata</taxon>
        <taxon>Bifurcata</taxon>
        <taxon>Unidentata</taxon>
        <taxon>Episquamata</taxon>
        <taxon>Toxicofera</taxon>
        <taxon>Iguania</taxon>
        <taxon>Acrodonta</taxon>
        <taxon>Agamidae</taxon>
        <taxon>Agaminae</taxon>
        <taxon>Phrynocephalus</taxon>
    </lineage>
</organism>
<keyword evidence="4" id="KW-1185">Reference proteome</keyword>
<gene>
    <name evidence="3" type="ORF">JRQ81_002508</name>
</gene>
<protein>
    <submittedName>
        <fullName evidence="3">Uncharacterized protein</fullName>
    </submittedName>
</protein>
<evidence type="ECO:0000313" key="3">
    <source>
        <dbReference type="EMBL" id="KAJ7316346.1"/>
    </source>
</evidence>
<feature type="chain" id="PRO_5040131733" evidence="2">
    <location>
        <begin position="26"/>
        <end position="166"/>
    </location>
</feature>
<sequence length="166" mass="17726">MNGRPRGSFLTVALPSLAQVQLGLGRQDDAGPGSFHRGGPPEDVWIVPWKALLPNRLPSPGFGRKPPQGVTMGAAIRSKAALPHGSLAEDWSLARTQRRNASVSSGFPGVEQLARLETRIWSNSNGTATSLLKPSISTGVDWLVTNRETRKQNAEVEGERRGGGPS</sequence>
<comment type="caution">
    <text evidence="3">The sequence shown here is derived from an EMBL/GenBank/DDBJ whole genome shotgun (WGS) entry which is preliminary data.</text>
</comment>
<dbReference type="Proteomes" id="UP001142489">
    <property type="component" value="Unassembled WGS sequence"/>
</dbReference>
<evidence type="ECO:0000256" key="2">
    <source>
        <dbReference type="SAM" id="SignalP"/>
    </source>
</evidence>